<dbReference type="Pfam" id="PF04069">
    <property type="entry name" value="OpuAC"/>
    <property type="match status" value="1"/>
</dbReference>
<dbReference type="RefSeq" id="WP_213891078.1">
    <property type="nucleotide sequence ID" value="NZ_JAGFNU010000018.1"/>
</dbReference>
<dbReference type="Proteomes" id="UP001589683">
    <property type="component" value="Unassembled WGS sequence"/>
</dbReference>
<comment type="caution">
    <text evidence="3">The sequence shown here is derived from an EMBL/GenBank/DDBJ whole genome shotgun (WGS) entry which is preliminary data.</text>
</comment>
<feature type="domain" description="ABC-type glycine betaine transport system substrate-binding" evidence="2">
    <location>
        <begin position="24"/>
        <end position="299"/>
    </location>
</feature>
<sequence length="310" mass="34128">MKYKGLLAMALAAPTFAFAAESSDPIVIPTHNWSSQIVMSHVVGDILENMGYTVSHIETDSNEVYEYLQKGEATVVVEVWEGVFGKLFDAALETGNIVDAGSHEATTREEWWYPAYVEDMCPGLPDWEALNACAMKFATEETGGKGMFLAGPEDWPQHHMERIKALDMNFQMVHAASAEALWSAIDEAKAEGRPVVLQNWTPNFVEAVHPGKFVEFPAYQAGCMEDASIGVNPDMAYDCGAPVDGYLKKAAWAGMQDKWPNAYAALEQMSFTNAQIAEMAKLVDVDGMTPEAAAESWLDANQTLWTPWVN</sequence>
<evidence type="ECO:0000313" key="3">
    <source>
        <dbReference type="EMBL" id="MFB9231812.1"/>
    </source>
</evidence>
<evidence type="ECO:0000259" key="2">
    <source>
        <dbReference type="Pfam" id="PF04069"/>
    </source>
</evidence>
<dbReference type="EMBL" id="JBHMEA010000030">
    <property type="protein sequence ID" value="MFB9231812.1"/>
    <property type="molecule type" value="Genomic_DNA"/>
</dbReference>
<proteinExistence type="predicted"/>
<protein>
    <submittedName>
        <fullName evidence="3">ABC transporter substrate-binding protein</fullName>
    </submittedName>
</protein>
<organism evidence="3 4">
    <name type="scientific">Pseudohalocynthiibacter aestuariivivens</name>
    <dbReference type="NCBI Taxonomy" id="1591409"/>
    <lineage>
        <taxon>Bacteria</taxon>
        <taxon>Pseudomonadati</taxon>
        <taxon>Pseudomonadota</taxon>
        <taxon>Alphaproteobacteria</taxon>
        <taxon>Rhodobacterales</taxon>
        <taxon>Paracoccaceae</taxon>
        <taxon>Pseudohalocynthiibacter</taxon>
    </lineage>
</organism>
<evidence type="ECO:0000313" key="4">
    <source>
        <dbReference type="Proteomes" id="UP001589683"/>
    </source>
</evidence>
<dbReference type="InterPro" id="IPR007210">
    <property type="entry name" value="ABC_Gly_betaine_transp_sub-bd"/>
</dbReference>
<keyword evidence="4" id="KW-1185">Reference proteome</keyword>
<name>A0ABV5JEB8_9RHOB</name>
<dbReference type="Gene3D" id="3.40.190.10">
    <property type="entry name" value="Periplasmic binding protein-like II"/>
    <property type="match status" value="1"/>
</dbReference>
<feature type="signal peptide" evidence="1">
    <location>
        <begin position="1"/>
        <end position="19"/>
    </location>
</feature>
<dbReference type="CDD" id="cd13643">
    <property type="entry name" value="PBP2_BCP_2"/>
    <property type="match status" value="1"/>
</dbReference>
<keyword evidence="1" id="KW-0732">Signal</keyword>
<accession>A0ABV5JEB8</accession>
<gene>
    <name evidence="3" type="ORF">ACFFUT_08440</name>
</gene>
<dbReference type="Gene3D" id="3.40.190.100">
    <property type="entry name" value="Glycine betaine-binding periplasmic protein, domain 2"/>
    <property type="match status" value="1"/>
</dbReference>
<feature type="chain" id="PRO_5046201108" evidence="1">
    <location>
        <begin position="20"/>
        <end position="310"/>
    </location>
</feature>
<evidence type="ECO:0000256" key="1">
    <source>
        <dbReference type="SAM" id="SignalP"/>
    </source>
</evidence>
<dbReference type="SUPFAM" id="SSF53850">
    <property type="entry name" value="Periplasmic binding protein-like II"/>
    <property type="match status" value="1"/>
</dbReference>
<reference evidence="3 4" key="1">
    <citation type="submission" date="2024-09" db="EMBL/GenBank/DDBJ databases">
        <authorList>
            <person name="Sun Q."/>
            <person name="Mori K."/>
        </authorList>
    </citation>
    <scope>NUCLEOTIDE SEQUENCE [LARGE SCALE GENOMIC DNA]</scope>
    <source>
        <strain evidence="3 4">CECT 8726</strain>
    </source>
</reference>